<dbReference type="GO" id="GO:0009097">
    <property type="term" value="P:isoleucine biosynthetic process"/>
    <property type="evidence" value="ECO:0007669"/>
    <property type="project" value="TreeGrafter"/>
</dbReference>
<evidence type="ECO:0000259" key="6">
    <source>
        <dbReference type="Pfam" id="PF02775"/>
    </source>
</evidence>
<dbReference type="EMBL" id="LVYV01000023">
    <property type="protein sequence ID" value="KZD22090.1"/>
    <property type="molecule type" value="Genomic_DNA"/>
</dbReference>
<dbReference type="Pfam" id="PF02776">
    <property type="entry name" value="TPP_enzyme_N"/>
    <property type="match status" value="1"/>
</dbReference>
<dbReference type="GO" id="GO:0000287">
    <property type="term" value="F:magnesium ion binding"/>
    <property type="evidence" value="ECO:0007669"/>
    <property type="project" value="InterPro"/>
</dbReference>
<gene>
    <name evidence="8" type="ORF">A4A58_08435</name>
</gene>
<dbReference type="InterPro" id="IPR029061">
    <property type="entry name" value="THDP-binding"/>
</dbReference>
<evidence type="ECO:0000259" key="5">
    <source>
        <dbReference type="Pfam" id="PF00205"/>
    </source>
</evidence>
<evidence type="ECO:0000313" key="8">
    <source>
        <dbReference type="EMBL" id="KZD22090.1"/>
    </source>
</evidence>
<dbReference type="RefSeq" id="WP_068734460.1">
    <property type="nucleotide sequence ID" value="NZ_LVYV01000023.1"/>
</dbReference>
<dbReference type="AlphaFoldDB" id="A0A163YF75"/>
<dbReference type="PANTHER" id="PTHR18968:SF166">
    <property type="entry name" value="2-HYDROXYACYL-COA LYASE 2"/>
    <property type="match status" value="1"/>
</dbReference>
<feature type="domain" description="Thiamine pyrophosphate enzyme central" evidence="5">
    <location>
        <begin position="200"/>
        <end position="333"/>
    </location>
</feature>
<name>A0A163YF75_9BRAD</name>
<dbReference type="PANTHER" id="PTHR18968">
    <property type="entry name" value="THIAMINE PYROPHOSPHATE ENZYMES"/>
    <property type="match status" value="1"/>
</dbReference>
<organism evidence="8 9">
    <name type="scientific">Tardiphaga robiniae</name>
    <dbReference type="NCBI Taxonomy" id="943830"/>
    <lineage>
        <taxon>Bacteria</taxon>
        <taxon>Pseudomonadati</taxon>
        <taxon>Pseudomonadota</taxon>
        <taxon>Alphaproteobacteria</taxon>
        <taxon>Hyphomicrobiales</taxon>
        <taxon>Nitrobacteraceae</taxon>
        <taxon>Tardiphaga</taxon>
    </lineage>
</organism>
<feature type="domain" description="Thiamine pyrophosphate enzyme TPP-binding" evidence="6">
    <location>
        <begin position="398"/>
        <end position="533"/>
    </location>
</feature>
<dbReference type="GO" id="GO:0050660">
    <property type="term" value="F:flavin adenine dinucleotide binding"/>
    <property type="evidence" value="ECO:0007669"/>
    <property type="project" value="TreeGrafter"/>
</dbReference>
<dbReference type="GO" id="GO:0005948">
    <property type="term" value="C:acetolactate synthase complex"/>
    <property type="evidence" value="ECO:0007669"/>
    <property type="project" value="TreeGrafter"/>
</dbReference>
<dbReference type="STRING" id="943830.A4A58_08435"/>
<dbReference type="Proteomes" id="UP000076574">
    <property type="component" value="Unassembled WGS sequence"/>
</dbReference>
<keyword evidence="3 4" id="KW-0786">Thiamine pyrophosphate</keyword>
<dbReference type="Pfam" id="PF00205">
    <property type="entry name" value="TPP_enzyme_M"/>
    <property type="match status" value="1"/>
</dbReference>
<evidence type="ECO:0000259" key="7">
    <source>
        <dbReference type="Pfam" id="PF02776"/>
    </source>
</evidence>
<protein>
    <recommendedName>
        <fullName evidence="10">Thiamine pyrophosphate-binding protein</fullName>
    </recommendedName>
</protein>
<dbReference type="InterPro" id="IPR011766">
    <property type="entry name" value="TPP_enzyme_TPP-bd"/>
</dbReference>
<dbReference type="Pfam" id="PF02775">
    <property type="entry name" value="TPP_enzyme_C"/>
    <property type="match status" value="1"/>
</dbReference>
<dbReference type="GO" id="GO:0009099">
    <property type="term" value="P:L-valine biosynthetic process"/>
    <property type="evidence" value="ECO:0007669"/>
    <property type="project" value="TreeGrafter"/>
</dbReference>
<accession>A0A163YF75</accession>
<dbReference type="SUPFAM" id="SSF52518">
    <property type="entry name" value="Thiamin diphosphate-binding fold (THDP-binding)"/>
    <property type="match status" value="2"/>
</dbReference>
<dbReference type="SUPFAM" id="SSF52467">
    <property type="entry name" value="DHS-like NAD/FAD-binding domain"/>
    <property type="match status" value="1"/>
</dbReference>
<evidence type="ECO:0000313" key="9">
    <source>
        <dbReference type="Proteomes" id="UP000076574"/>
    </source>
</evidence>
<evidence type="ECO:0008006" key="10">
    <source>
        <dbReference type="Google" id="ProtNLM"/>
    </source>
</evidence>
<dbReference type="InterPro" id="IPR012001">
    <property type="entry name" value="Thiamin_PyroP_enz_TPP-bd_dom"/>
</dbReference>
<dbReference type="InterPro" id="IPR045229">
    <property type="entry name" value="TPP_enz"/>
</dbReference>
<dbReference type="CDD" id="cd00568">
    <property type="entry name" value="TPP_enzymes"/>
    <property type="match status" value="1"/>
</dbReference>
<dbReference type="GO" id="GO:0030976">
    <property type="term" value="F:thiamine pyrophosphate binding"/>
    <property type="evidence" value="ECO:0007669"/>
    <property type="project" value="InterPro"/>
</dbReference>
<dbReference type="GO" id="GO:0003984">
    <property type="term" value="F:acetolactate synthase activity"/>
    <property type="evidence" value="ECO:0007669"/>
    <property type="project" value="TreeGrafter"/>
</dbReference>
<comment type="caution">
    <text evidence="8">The sequence shown here is derived from an EMBL/GenBank/DDBJ whole genome shotgun (WGS) entry which is preliminary data.</text>
</comment>
<keyword evidence="9" id="KW-1185">Reference proteome</keyword>
<reference evidence="8 9" key="1">
    <citation type="submission" date="2016-03" db="EMBL/GenBank/DDBJ databases">
        <title>Microsymbionts genomes from the relict species Vavilovia formosa (Stev.) Fed.</title>
        <authorList>
            <person name="Kopat V."/>
            <person name="Chirak E."/>
            <person name="Kimeklis A."/>
            <person name="Andronov E."/>
        </authorList>
    </citation>
    <scope>NUCLEOTIDE SEQUENCE [LARGE SCALE GENOMIC DNA]</scope>
    <source>
        <strain evidence="8 9">Vaf07</strain>
    </source>
</reference>
<comment type="similarity">
    <text evidence="2 4">Belongs to the TPP enzyme family.</text>
</comment>
<proteinExistence type="inferred from homology"/>
<evidence type="ECO:0000256" key="1">
    <source>
        <dbReference type="ARBA" id="ARBA00001964"/>
    </source>
</evidence>
<dbReference type="InterPro" id="IPR029035">
    <property type="entry name" value="DHS-like_NAD/FAD-binding_dom"/>
</dbReference>
<evidence type="ECO:0000256" key="3">
    <source>
        <dbReference type="ARBA" id="ARBA00023052"/>
    </source>
</evidence>
<dbReference type="Gene3D" id="3.40.50.1220">
    <property type="entry name" value="TPP-binding domain"/>
    <property type="match status" value="1"/>
</dbReference>
<dbReference type="OrthoDB" id="4494979at2"/>
<dbReference type="Gene3D" id="3.40.50.970">
    <property type="match status" value="2"/>
</dbReference>
<evidence type="ECO:0000256" key="4">
    <source>
        <dbReference type="RuleBase" id="RU362132"/>
    </source>
</evidence>
<dbReference type="CDD" id="cd07035">
    <property type="entry name" value="TPP_PYR_POX_like"/>
    <property type="match status" value="1"/>
</dbReference>
<dbReference type="InterPro" id="IPR012000">
    <property type="entry name" value="Thiamin_PyroP_enz_cen_dom"/>
</dbReference>
<sequence>MTSSSAAVLDHTPASSTVWREVARAIADIGAKRCFGLVGGANFKVTLGLTEFGVEFVAARHEGGAVSMADVAARLTRDLTIVSVTAGPGLTNAITGIGEAAKSDTPLLVLAGDVVLGDKQSAFAFNQSELVHAVGGEWRQIADAQSAYADTWKAASLALRERKPVVLSLPINVQEMPVTATMGKKHLPIMPRITVNPAKLEELVATIRTSKRPLILAGHGAVVADAQPLLVQLADKLGALLATSLQAHGMFSGHPWNLGVAGGFSSKATAELIAQSDMILAFGMSLNMWTTKKGKLISDYAQLVQIDVEKGRIGMHRPVDLELEGDASAVATAVLQAFDKTPPSEAGWRTPEVAAVMTARGNHNLAYDDTSTADHIDPRTLSKAMDDILPKDRTVVVDGGHFVGWVTRYISAPDHKGWCIPIAFQSIGLGLAGAIGAAVTQPERLTVLAVGDGGFLMSIAELETAVRLKKRICIFIYNDSAYSAEVHHFGPEGYDAGMAQFPVTDFAAIARGYGADGVVVRTLADLDAVKNWVADGAQGVFIVDGRINPKLIADWYSEMFSGANL</sequence>
<feature type="domain" description="Thiamine pyrophosphate enzyme N-terminal TPP-binding" evidence="7">
    <location>
        <begin position="21"/>
        <end position="119"/>
    </location>
</feature>
<evidence type="ECO:0000256" key="2">
    <source>
        <dbReference type="ARBA" id="ARBA00007812"/>
    </source>
</evidence>
<comment type="cofactor">
    <cofactor evidence="1">
        <name>thiamine diphosphate</name>
        <dbReference type="ChEBI" id="CHEBI:58937"/>
    </cofactor>
</comment>